<dbReference type="PANTHER" id="PTHR31973">
    <property type="entry name" value="POLYPROTEIN, PUTATIVE-RELATED"/>
    <property type="match status" value="1"/>
</dbReference>
<evidence type="ECO:0000259" key="6">
    <source>
        <dbReference type="PROSITE" id="PS50966"/>
    </source>
</evidence>
<keyword evidence="3" id="KW-0862">Zinc</keyword>
<feature type="compositionally biased region" description="Polar residues" evidence="5">
    <location>
        <begin position="851"/>
        <end position="869"/>
    </location>
</feature>
<protein>
    <recommendedName>
        <fullName evidence="6">SWIM-type domain-containing protein</fullName>
    </recommendedName>
</protein>
<proteinExistence type="predicted"/>
<keyword evidence="8" id="KW-1185">Reference proteome</keyword>
<evidence type="ECO:0000256" key="3">
    <source>
        <dbReference type="ARBA" id="ARBA00022833"/>
    </source>
</evidence>
<dbReference type="Pfam" id="PF03108">
    <property type="entry name" value="DBD_Tnp_Mut"/>
    <property type="match status" value="1"/>
</dbReference>
<dbReference type="PANTHER" id="PTHR31973:SF197">
    <property type="entry name" value="SWIM-TYPE DOMAIN-CONTAINING PROTEIN"/>
    <property type="match status" value="1"/>
</dbReference>
<evidence type="ECO:0000256" key="2">
    <source>
        <dbReference type="ARBA" id="ARBA00022771"/>
    </source>
</evidence>
<dbReference type="InterPro" id="IPR006564">
    <property type="entry name" value="Znf_PMZ"/>
</dbReference>
<dbReference type="PROSITE" id="PS50966">
    <property type="entry name" value="ZF_SWIM"/>
    <property type="match status" value="1"/>
</dbReference>
<gene>
    <name evidence="7" type="ORF">RDI58_022581</name>
</gene>
<feature type="compositionally biased region" description="Polar residues" evidence="5">
    <location>
        <begin position="144"/>
        <end position="158"/>
    </location>
</feature>
<dbReference type="InterPro" id="IPR004332">
    <property type="entry name" value="Transposase_MuDR"/>
</dbReference>
<evidence type="ECO:0000256" key="4">
    <source>
        <dbReference type="PROSITE-ProRule" id="PRU00325"/>
    </source>
</evidence>
<keyword evidence="1" id="KW-0479">Metal-binding</keyword>
<evidence type="ECO:0000313" key="8">
    <source>
        <dbReference type="Proteomes" id="UP001371456"/>
    </source>
</evidence>
<evidence type="ECO:0000256" key="1">
    <source>
        <dbReference type="ARBA" id="ARBA00022723"/>
    </source>
</evidence>
<dbReference type="EMBL" id="JBANQN010000009">
    <property type="protein sequence ID" value="KAK6780397.1"/>
    <property type="molecule type" value="Genomic_DNA"/>
</dbReference>
<feature type="region of interest" description="Disordered" evidence="5">
    <location>
        <begin position="789"/>
        <end position="915"/>
    </location>
</feature>
<feature type="compositionally biased region" description="Acidic residues" evidence="5">
    <location>
        <begin position="126"/>
        <end position="138"/>
    </location>
</feature>
<dbReference type="AlphaFoldDB" id="A0AAN8T841"/>
<dbReference type="InterPro" id="IPR007527">
    <property type="entry name" value="Znf_SWIM"/>
</dbReference>
<dbReference type="Pfam" id="PF10551">
    <property type="entry name" value="MULE"/>
    <property type="match status" value="1"/>
</dbReference>
<dbReference type="GO" id="GO:0008270">
    <property type="term" value="F:zinc ion binding"/>
    <property type="evidence" value="ECO:0007669"/>
    <property type="project" value="UniProtKB-KW"/>
</dbReference>
<reference evidence="7 8" key="1">
    <citation type="submission" date="2024-02" db="EMBL/GenBank/DDBJ databases">
        <title>de novo genome assembly of Solanum bulbocastanum strain 11H21.</title>
        <authorList>
            <person name="Hosaka A.J."/>
        </authorList>
    </citation>
    <scope>NUCLEOTIDE SEQUENCE [LARGE SCALE GENOMIC DNA]</scope>
    <source>
        <tissue evidence="7">Young leaves</tissue>
    </source>
</reference>
<dbReference type="Proteomes" id="UP001371456">
    <property type="component" value="Unassembled WGS sequence"/>
</dbReference>
<name>A0AAN8T841_SOLBU</name>
<feature type="compositionally biased region" description="Basic residues" evidence="5">
    <location>
        <begin position="183"/>
        <end position="197"/>
    </location>
</feature>
<evidence type="ECO:0000313" key="7">
    <source>
        <dbReference type="EMBL" id="KAK6780397.1"/>
    </source>
</evidence>
<feature type="compositionally biased region" description="Polar residues" evidence="5">
    <location>
        <begin position="827"/>
        <end position="842"/>
    </location>
</feature>
<dbReference type="Pfam" id="PF26130">
    <property type="entry name" value="PB1-like"/>
    <property type="match status" value="1"/>
</dbReference>
<keyword evidence="2 4" id="KW-0863">Zinc-finger</keyword>
<feature type="compositionally biased region" description="Acidic residues" evidence="5">
    <location>
        <begin position="159"/>
        <end position="174"/>
    </location>
</feature>
<dbReference type="Pfam" id="PF04434">
    <property type="entry name" value="SWIM"/>
    <property type="match status" value="1"/>
</dbReference>
<accession>A0AAN8T841</accession>
<organism evidence="7 8">
    <name type="scientific">Solanum bulbocastanum</name>
    <name type="common">Wild potato</name>
    <dbReference type="NCBI Taxonomy" id="147425"/>
    <lineage>
        <taxon>Eukaryota</taxon>
        <taxon>Viridiplantae</taxon>
        <taxon>Streptophyta</taxon>
        <taxon>Embryophyta</taxon>
        <taxon>Tracheophyta</taxon>
        <taxon>Spermatophyta</taxon>
        <taxon>Magnoliopsida</taxon>
        <taxon>eudicotyledons</taxon>
        <taxon>Gunneridae</taxon>
        <taxon>Pentapetalae</taxon>
        <taxon>asterids</taxon>
        <taxon>lamiids</taxon>
        <taxon>Solanales</taxon>
        <taxon>Solanaceae</taxon>
        <taxon>Solanoideae</taxon>
        <taxon>Solaneae</taxon>
        <taxon>Solanum</taxon>
    </lineage>
</organism>
<feature type="region of interest" description="Disordered" evidence="5">
    <location>
        <begin position="126"/>
        <end position="201"/>
    </location>
</feature>
<feature type="domain" description="SWIM-type" evidence="6">
    <location>
        <begin position="726"/>
        <end position="760"/>
    </location>
</feature>
<sequence>MDSYILTCFHHGGCVVGNPNPTYQREVDVFGVGIDKDHFSLVEFLSYTKDLGYTNVKGFYYEDNNELVQVTSDTQLLEFVKDLIDGDELHVYVVHEIDELEELPAPGLLLWSGPVDESVGINTEEIVENDSDLNEVDTELPGGDTNQVEAESYLPSSDTDADVIPDEDDSDVDEELRSLRAERRNKRNPNLRKKRDREKKTITKEVPIGEAGVDRGFEDIGINKKDRYVGKLGGDEKYIDSSECDSDDSTDMLNAEAVGGVDLPGRRKSKRVRYDDECTVAIFELGMIFENAKEFRKALAKYAVEKHYQIKLRPNEAHRVRAKCKFKEKCKWLCYGPIDRDSGNFMIKNYYPIHKCLPSNKNKMCTTKFLSSRFKDEITKQPSLRIWEIQELCREELGLHVGKTICYKAKMMILRENMGDWNMEFARLCDYAEVIKQTNPGSSVWVRMDRETVPGKNFFVYFYVCLDALKKGWKEGCRRIIGFDGCFLKGACKGELLVAIGRNGNNQMFPIAWAVVDKETKHSWSFFINYLKEDLQLGTGQGLTVMSDMQKGLQAAVGELLPNAEVRMCARHIWSNWSKRWKEEERRKQFWRCSKATFEMKYNEELYKMSRLGKEINDDLLHYPQVSWVKAFFQEHSKCDLVKNNMCETFNSWILSCRHKSIITMLEEIRRKLMTRTVDMVKFADTWICNIAPMARLMLEENKEKARACKVLWNADVGFEIGEGQYRHTVNLTNRVCSCRTWQLRGIPCQHTISTLYHIEQEPEPLVEHWYRKDTFLKAYSHFIQPIPNMKMWPETNNSRIEPPKPKQMPGRPPRNRRKSKDEPRKNSQGSCHPGPTSSYQPGPTRFKQPASATSNNHASLTTICGNTSRVKRARETASSTTVCGDTSRIKRARETTKTSQPPPFVDTRFLLQEV</sequence>
<dbReference type="InterPro" id="IPR058594">
    <property type="entry name" value="PB1-like_dom_pln"/>
</dbReference>
<dbReference type="InterPro" id="IPR018289">
    <property type="entry name" value="MULE_transposase_dom"/>
</dbReference>
<comment type="caution">
    <text evidence="7">The sequence shown here is derived from an EMBL/GenBank/DDBJ whole genome shotgun (WGS) entry which is preliminary data.</text>
</comment>
<dbReference type="SMART" id="SM00575">
    <property type="entry name" value="ZnF_PMZ"/>
    <property type="match status" value="1"/>
</dbReference>
<evidence type="ECO:0000256" key="5">
    <source>
        <dbReference type="SAM" id="MobiDB-lite"/>
    </source>
</evidence>